<protein>
    <submittedName>
        <fullName evidence="1">Uncharacterized protein</fullName>
    </submittedName>
</protein>
<accession>A0AA39WRW4</accession>
<organism evidence="1 2">
    <name type="scientific">Immersiella caudata</name>
    <dbReference type="NCBI Taxonomy" id="314043"/>
    <lineage>
        <taxon>Eukaryota</taxon>
        <taxon>Fungi</taxon>
        <taxon>Dikarya</taxon>
        <taxon>Ascomycota</taxon>
        <taxon>Pezizomycotina</taxon>
        <taxon>Sordariomycetes</taxon>
        <taxon>Sordariomycetidae</taxon>
        <taxon>Sordariales</taxon>
        <taxon>Lasiosphaeriaceae</taxon>
        <taxon>Immersiella</taxon>
    </lineage>
</organism>
<dbReference type="AlphaFoldDB" id="A0AA39WRW4"/>
<dbReference type="EMBL" id="JAULSU010000004">
    <property type="protein sequence ID" value="KAK0620454.1"/>
    <property type="molecule type" value="Genomic_DNA"/>
</dbReference>
<evidence type="ECO:0000313" key="1">
    <source>
        <dbReference type="EMBL" id="KAK0620454.1"/>
    </source>
</evidence>
<proteinExistence type="predicted"/>
<keyword evidence="2" id="KW-1185">Reference proteome</keyword>
<reference evidence="1" key="1">
    <citation type="submission" date="2023-06" db="EMBL/GenBank/DDBJ databases">
        <title>Genome-scale phylogeny and comparative genomics of the fungal order Sordariales.</title>
        <authorList>
            <consortium name="Lawrence Berkeley National Laboratory"/>
            <person name="Hensen N."/>
            <person name="Bonometti L."/>
            <person name="Westerberg I."/>
            <person name="Brannstrom I.O."/>
            <person name="Guillou S."/>
            <person name="Cros-Aarteil S."/>
            <person name="Calhoun S."/>
            <person name="Haridas S."/>
            <person name="Kuo A."/>
            <person name="Mondo S."/>
            <person name="Pangilinan J."/>
            <person name="Riley R."/>
            <person name="Labutti K."/>
            <person name="Andreopoulos B."/>
            <person name="Lipzen A."/>
            <person name="Chen C."/>
            <person name="Yanf M."/>
            <person name="Daum C."/>
            <person name="Ng V."/>
            <person name="Clum A."/>
            <person name="Steindorff A."/>
            <person name="Ohm R."/>
            <person name="Martin F."/>
            <person name="Silar P."/>
            <person name="Natvig D."/>
            <person name="Lalanne C."/>
            <person name="Gautier V."/>
            <person name="Ament-Velasquez S.L."/>
            <person name="Kruys A."/>
            <person name="Hutchinson M.I."/>
            <person name="Powell A.J."/>
            <person name="Barry K."/>
            <person name="Miller A.N."/>
            <person name="Grigoriev I.V."/>
            <person name="Debuchy R."/>
            <person name="Gladieux P."/>
            <person name="Thoren M.H."/>
            <person name="Johannesson H."/>
        </authorList>
    </citation>
    <scope>NUCLEOTIDE SEQUENCE</scope>
    <source>
        <strain evidence="1">CBS 606.72</strain>
    </source>
</reference>
<evidence type="ECO:0000313" key="2">
    <source>
        <dbReference type="Proteomes" id="UP001175000"/>
    </source>
</evidence>
<sequence>MGEVYAMAPDMGVKDLVKALSGAVQTFTELSSKVPNVGDGLLFILSVSKRLESYLAESVNLFSKARDNYVESEEIKKRTSELIPVSAGAIDALAAETKSWDREIITELTKTQSLISEMRELASKSEKTSDEPRKLGAAAAQKNFDNIAETLVEMQTIILTRVSGEAPSLTSSPIHSRIPQTSVRDILTRLDSTSARTSEETESSIVASTREITVKLDDNSAILSQMIKTLTAASANFIMKKLNDIERSLEAPRLPSTATRDS</sequence>
<dbReference type="Proteomes" id="UP001175000">
    <property type="component" value="Unassembled WGS sequence"/>
</dbReference>
<name>A0AA39WRW4_9PEZI</name>
<comment type="caution">
    <text evidence="1">The sequence shown here is derived from an EMBL/GenBank/DDBJ whole genome shotgun (WGS) entry which is preliminary data.</text>
</comment>
<gene>
    <name evidence="1" type="ORF">B0T14DRAFT_496981</name>
</gene>